<evidence type="ECO:0000313" key="2">
    <source>
        <dbReference type="EMBL" id="KZT54723.1"/>
    </source>
</evidence>
<reference evidence="2 3" key="1">
    <citation type="journal article" date="2016" name="Mol. Biol. Evol.">
        <title>Comparative Genomics of Early-Diverging Mushroom-Forming Fungi Provides Insights into the Origins of Lignocellulose Decay Capabilities.</title>
        <authorList>
            <person name="Nagy L.G."/>
            <person name="Riley R."/>
            <person name="Tritt A."/>
            <person name="Adam C."/>
            <person name="Daum C."/>
            <person name="Floudas D."/>
            <person name="Sun H."/>
            <person name="Yadav J.S."/>
            <person name="Pangilinan J."/>
            <person name="Larsson K.H."/>
            <person name="Matsuura K."/>
            <person name="Barry K."/>
            <person name="Labutti K."/>
            <person name="Kuo R."/>
            <person name="Ohm R.A."/>
            <person name="Bhattacharya S.S."/>
            <person name="Shirouzu T."/>
            <person name="Yoshinaga Y."/>
            <person name="Martin F.M."/>
            <person name="Grigoriev I.V."/>
            <person name="Hibbett D.S."/>
        </authorList>
    </citation>
    <scope>NUCLEOTIDE SEQUENCE [LARGE SCALE GENOMIC DNA]</scope>
    <source>
        <strain evidence="2 3">HHB12733</strain>
    </source>
</reference>
<dbReference type="Pfam" id="PF00172">
    <property type="entry name" value="Zn_clus"/>
    <property type="match status" value="1"/>
</dbReference>
<evidence type="ECO:0000259" key="1">
    <source>
        <dbReference type="PROSITE" id="PS50048"/>
    </source>
</evidence>
<dbReference type="SUPFAM" id="SSF57701">
    <property type="entry name" value="Zn2/Cys6 DNA-binding domain"/>
    <property type="match status" value="1"/>
</dbReference>
<protein>
    <recommendedName>
        <fullName evidence="1">Zn(2)-C6 fungal-type domain-containing protein</fullName>
    </recommendedName>
</protein>
<accession>A0A165EEY0</accession>
<proteinExistence type="predicted"/>
<dbReference type="InParanoid" id="A0A165EEY0"/>
<feature type="domain" description="Zn(2)-C6 fungal-type" evidence="1">
    <location>
        <begin position="59"/>
        <end position="84"/>
    </location>
</feature>
<organism evidence="2 3">
    <name type="scientific">Calocera cornea HHB12733</name>
    <dbReference type="NCBI Taxonomy" id="1353952"/>
    <lineage>
        <taxon>Eukaryota</taxon>
        <taxon>Fungi</taxon>
        <taxon>Dikarya</taxon>
        <taxon>Basidiomycota</taxon>
        <taxon>Agaricomycotina</taxon>
        <taxon>Dacrymycetes</taxon>
        <taxon>Dacrymycetales</taxon>
        <taxon>Dacrymycetaceae</taxon>
        <taxon>Calocera</taxon>
    </lineage>
</organism>
<dbReference type="InterPro" id="IPR001138">
    <property type="entry name" value="Zn2Cys6_DnaBD"/>
</dbReference>
<keyword evidence="3" id="KW-1185">Reference proteome</keyword>
<dbReference type="AlphaFoldDB" id="A0A165EEY0"/>
<dbReference type="Proteomes" id="UP000076842">
    <property type="component" value="Unassembled WGS sequence"/>
</dbReference>
<dbReference type="GO" id="GO:0000981">
    <property type="term" value="F:DNA-binding transcription factor activity, RNA polymerase II-specific"/>
    <property type="evidence" value="ECO:0007669"/>
    <property type="project" value="InterPro"/>
</dbReference>
<dbReference type="SMART" id="SM00066">
    <property type="entry name" value="GAL4"/>
    <property type="match status" value="1"/>
</dbReference>
<dbReference type="EMBL" id="KV424008">
    <property type="protein sequence ID" value="KZT54723.1"/>
    <property type="molecule type" value="Genomic_DNA"/>
</dbReference>
<name>A0A165EEY0_9BASI</name>
<dbReference type="GO" id="GO:0008270">
    <property type="term" value="F:zinc ion binding"/>
    <property type="evidence" value="ECO:0007669"/>
    <property type="project" value="InterPro"/>
</dbReference>
<dbReference type="CDD" id="cd00067">
    <property type="entry name" value="GAL4"/>
    <property type="match status" value="1"/>
</dbReference>
<sequence length="144" mass="16158">MPRASAAPPERTSVDELQSDLAEALDLDLGDDLGTDLQEDSDYVSENSERYYGRGILPPCDDCRRRKKRCDGLSPCETCRRAGVRYHLSSSQSNTKTSLTAPLYIFDDGYAGARRTRTISWRIRRTYPISQSHGGREFACEVST</sequence>
<dbReference type="Gene3D" id="4.10.240.10">
    <property type="entry name" value="Zn(2)-C6 fungal-type DNA-binding domain"/>
    <property type="match status" value="1"/>
</dbReference>
<gene>
    <name evidence="2" type="ORF">CALCODRAFT_373968</name>
</gene>
<dbReference type="InterPro" id="IPR036864">
    <property type="entry name" value="Zn2-C6_fun-type_DNA-bd_sf"/>
</dbReference>
<dbReference type="PROSITE" id="PS50048">
    <property type="entry name" value="ZN2_CY6_FUNGAL_2"/>
    <property type="match status" value="1"/>
</dbReference>
<evidence type="ECO:0000313" key="3">
    <source>
        <dbReference type="Proteomes" id="UP000076842"/>
    </source>
</evidence>